<dbReference type="PANTHER" id="PTHR14187">
    <property type="entry name" value="ALPHA KINASE/ELONGATION FACTOR 2 KINASE"/>
    <property type="match status" value="1"/>
</dbReference>
<reference evidence="1 2" key="1">
    <citation type="submission" date="2019-12" db="EMBL/GenBank/DDBJ databases">
        <authorList>
            <person name="Floudas D."/>
            <person name="Bentzer J."/>
            <person name="Ahren D."/>
            <person name="Johansson T."/>
            <person name="Persson P."/>
            <person name="Tunlid A."/>
        </authorList>
    </citation>
    <scope>NUCLEOTIDE SEQUENCE [LARGE SCALE GENOMIC DNA]</scope>
    <source>
        <strain evidence="1 2">CBS 102.39</strain>
    </source>
</reference>
<sequence>MASLNRSPYQGKTRKLVLAFDIGTTFSGASYSVLDPGQVPEIKGVTRHVVFPSQDKSCGEVPTVVYYDDQGNICAMGAETTYDGLEIDAAEGKWNKAEWFKLHLRSNLTSGPQAIETLPPLPPNKQVVDIISDFLKYLYSCSKNFIQESHPSGADLWKSVEKDIDFVLSHPNGWDGKEQSQMRQAAVKAGLIPDAADGQKRISFVSEGEASLHFAIQAGMFSKIKVGEGVVVVDAGGGTIDVSAYRQDPNSGNQIFEEIAASQCLLHGSVFVNMEAKTFLDGHLKESQFHEDLDHIVRCFDQSTKLRFKSNQDPQYIKFGSARDTDKEHNIQIGQLKLEGSDVALFFYPSVTSIIQAVLGQRSTARNKIVHVIFVGGFSSSDWLFNSVSEVLTRTDPTLKIFRPEEHRDKAVSYGAISFYLDHFVRARISKVTYGSLCSTWYNKKDLDHFKRASTKYVCISGETRIPDHFSVVLPKNTQVSEDTEFRSRFRQVSYKTSDFKLFSASVWCYRGAIELPKWKDVDPTKFVELCTISVDLSHLHLKPKLNPSGKTYYEVDYEIVLLFGLTELKAQVAWKEKGVEKRSPANIIYDRSTS</sequence>
<dbReference type="PANTHER" id="PTHR14187:SF5">
    <property type="entry name" value="HEAT SHOCK 70 KDA PROTEIN 12A"/>
    <property type="match status" value="1"/>
</dbReference>
<dbReference type="Gene3D" id="3.30.420.40">
    <property type="match status" value="1"/>
</dbReference>
<dbReference type="EMBL" id="JAACJL010000015">
    <property type="protein sequence ID" value="KAF4620568.1"/>
    <property type="molecule type" value="Genomic_DNA"/>
</dbReference>
<dbReference type="AlphaFoldDB" id="A0A8H4R1A4"/>
<keyword evidence="2" id="KW-1185">Reference proteome</keyword>
<evidence type="ECO:0000313" key="2">
    <source>
        <dbReference type="Proteomes" id="UP000521872"/>
    </source>
</evidence>
<protein>
    <recommendedName>
        <fullName evidence="3">Heat shock 70 kDa protein 12A</fullName>
    </recommendedName>
</protein>
<organism evidence="1 2">
    <name type="scientific">Agrocybe pediades</name>
    <dbReference type="NCBI Taxonomy" id="84607"/>
    <lineage>
        <taxon>Eukaryota</taxon>
        <taxon>Fungi</taxon>
        <taxon>Dikarya</taxon>
        <taxon>Basidiomycota</taxon>
        <taxon>Agaricomycotina</taxon>
        <taxon>Agaricomycetes</taxon>
        <taxon>Agaricomycetidae</taxon>
        <taxon>Agaricales</taxon>
        <taxon>Agaricineae</taxon>
        <taxon>Strophariaceae</taxon>
        <taxon>Agrocybe</taxon>
    </lineage>
</organism>
<proteinExistence type="predicted"/>
<dbReference type="InterPro" id="IPR043129">
    <property type="entry name" value="ATPase_NBD"/>
</dbReference>
<dbReference type="SUPFAM" id="SSF53067">
    <property type="entry name" value="Actin-like ATPase domain"/>
    <property type="match status" value="2"/>
</dbReference>
<dbReference type="Proteomes" id="UP000521872">
    <property type="component" value="Unassembled WGS sequence"/>
</dbReference>
<dbReference type="CDD" id="cd10170">
    <property type="entry name" value="ASKHA_NBD_HSP70"/>
    <property type="match status" value="1"/>
</dbReference>
<comment type="caution">
    <text evidence="1">The sequence shown here is derived from an EMBL/GenBank/DDBJ whole genome shotgun (WGS) entry which is preliminary data.</text>
</comment>
<evidence type="ECO:0008006" key="3">
    <source>
        <dbReference type="Google" id="ProtNLM"/>
    </source>
</evidence>
<name>A0A8H4R1A4_9AGAR</name>
<gene>
    <name evidence="1" type="ORF">D9613_001108</name>
</gene>
<evidence type="ECO:0000313" key="1">
    <source>
        <dbReference type="EMBL" id="KAF4620568.1"/>
    </source>
</evidence>
<accession>A0A8H4R1A4</accession>